<keyword evidence="4" id="KW-0443">Lipid metabolism</keyword>
<dbReference type="PROSITE" id="PS00166">
    <property type="entry name" value="ENOYL_COA_HYDRATASE"/>
    <property type="match status" value="1"/>
</dbReference>
<dbReference type="Gene3D" id="3.90.226.10">
    <property type="entry name" value="2-enoyl-CoA Hydratase, Chain A, domain 1"/>
    <property type="match status" value="1"/>
</dbReference>
<dbReference type="UniPathway" id="UPA00659"/>
<organism evidence="7 8">
    <name type="scientific">Patulibacter medicamentivorans</name>
    <dbReference type="NCBI Taxonomy" id="1097667"/>
    <lineage>
        <taxon>Bacteria</taxon>
        <taxon>Bacillati</taxon>
        <taxon>Actinomycetota</taxon>
        <taxon>Thermoleophilia</taxon>
        <taxon>Solirubrobacterales</taxon>
        <taxon>Patulibacteraceae</taxon>
        <taxon>Patulibacter</taxon>
    </lineage>
</organism>
<keyword evidence="5" id="KW-0413">Isomerase</keyword>
<evidence type="ECO:0000256" key="4">
    <source>
        <dbReference type="ARBA" id="ARBA00023098"/>
    </source>
</evidence>
<dbReference type="EMBL" id="AGUD01000135">
    <property type="protein sequence ID" value="EHN11215.1"/>
    <property type="molecule type" value="Genomic_DNA"/>
</dbReference>
<evidence type="ECO:0000256" key="2">
    <source>
        <dbReference type="ARBA" id="ARBA00005254"/>
    </source>
</evidence>
<dbReference type="AlphaFoldDB" id="H0E548"/>
<dbReference type="InterPro" id="IPR029045">
    <property type="entry name" value="ClpP/crotonase-like_dom_sf"/>
</dbReference>
<dbReference type="SUPFAM" id="SSF52096">
    <property type="entry name" value="ClpP/crotonase"/>
    <property type="match status" value="1"/>
</dbReference>
<dbReference type="InterPro" id="IPR045002">
    <property type="entry name" value="Ech1-like"/>
</dbReference>
<evidence type="ECO:0000313" key="8">
    <source>
        <dbReference type="Proteomes" id="UP000005143"/>
    </source>
</evidence>
<keyword evidence="7" id="KW-0456">Lyase</keyword>
<comment type="caution">
    <text evidence="7">The sequence shown here is derived from an EMBL/GenBank/DDBJ whole genome shotgun (WGS) entry which is preliminary data.</text>
</comment>
<dbReference type="RefSeq" id="WP_007573950.1">
    <property type="nucleotide sequence ID" value="NZ_AGUD01000135.1"/>
</dbReference>
<protein>
    <submittedName>
        <fullName evidence="7">Enoyl-CoA hydratase</fullName>
        <ecNumber evidence="7">4.2.1.17</ecNumber>
    </submittedName>
</protein>
<dbReference type="EC" id="4.2.1.17" evidence="7"/>
<reference evidence="7 8" key="1">
    <citation type="journal article" date="2013" name="Biodegradation">
        <title>Quantitative proteomic analysis of ibuprofen-degrading Patulibacter sp. strain I11.</title>
        <authorList>
            <person name="Almeida B."/>
            <person name="Kjeldal H."/>
            <person name="Lolas I."/>
            <person name="Knudsen A.D."/>
            <person name="Carvalho G."/>
            <person name="Nielsen K.L."/>
            <person name="Barreto Crespo M.T."/>
            <person name="Stensballe A."/>
            <person name="Nielsen J.L."/>
        </authorList>
    </citation>
    <scope>NUCLEOTIDE SEQUENCE [LARGE SCALE GENOMIC DNA]</scope>
    <source>
        <strain evidence="7 8">I11</strain>
    </source>
</reference>
<accession>H0E548</accession>
<dbReference type="GO" id="GO:0004300">
    <property type="term" value="F:enoyl-CoA hydratase activity"/>
    <property type="evidence" value="ECO:0007669"/>
    <property type="project" value="UniProtKB-EC"/>
</dbReference>
<evidence type="ECO:0000313" key="7">
    <source>
        <dbReference type="EMBL" id="EHN11215.1"/>
    </source>
</evidence>
<keyword evidence="8" id="KW-1185">Reference proteome</keyword>
<evidence type="ECO:0000256" key="5">
    <source>
        <dbReference type="ARBA" id="ARBA00023235"/>
    </source>
</evidence>
<comment type="similarity">
    <text evidence="2 6">Belongs to the enoyl-CoA hydratase/isomerase family.</text>
</comment>
<dbReference type="GO" id="GO:0016853">
    <property type="term" value="F:isomerase activity"/>
    <property type="evidence" value="ECO:0007669"/>
    <property type="project" value="UniProtKB-KW"/>
</dbReference>
<dbReference type="Pfam" id="PF00378">
    <property type="entry name" value="ECH_1"/>
    <property type="match status" value="1"/>
</dbReference>
<evidence type="ECO:0000256" key="1">
    <source>
        <dbReference type="ARBA" id="ARBA00005005"/>
    </source>
</evidence>
<proteinExistence type="inferred from homology"/>
<dbReference type="CDD" id="cd06558">
    <property type="entry name" value="crotonase-like"/>
    <property type="match status" value="1"/>
</dbReference>
<dbReference type="PANTHER" id="PTHR43149">
    <property type="entry name" value="ENOYL-COA HYDRATASE"/>
    <property type="match status" value="1"/>
</dbReference>
<keyword evidence="3" id="KW-0276">Fatty acid metabolism</keyword>
<dbReference type="Gene3D" id="1.10.12.10">
    <property type="entry name" value="Lyase 2-enoyl-coa Hydratase, Chain A, domain 2"/>
    <property type="match status" value="1"/>
</dbReference>
<dbReference type="InterPro" id="IPR001753">
    <property type="entry name" value="Enoyl-CoA_hydra/iso"/>
</dbReference>
<dbReference type="OrthoDB" id="8452484at2"/>
<name>H0E548_9ACTN</name>
<evidence type="ECO:0000256" key="3">
    <source>
        <dbReference type="ARBA" id="ARBA00022832"/>
    </source>
</evidence>
<sequence length="271" mass="28909">MSDQRVTIEITDHVADVRLNRAEKHNGLDVAMFQALRDAAASLRENRDVWAVVLSGEGPSFCAGLDVQDAVQSGALAQADNLDQRLEGELVNLYQAVAYDWRRVPAPVIAAVHGNCFGGGLQIALGADIRIAATDAKLSVMEIKWGLIPDMGLAVTLPPLVRQDVAKELTFTGRVISGLEARELGLVTKVAEDPRAAALALATEIAGKSPDATRFGKRLLNDAWFADDADSLLLESRLQKALIGSPNAMAAATAAFTKQPGEYVTPELVVD</sequence>
<comment type="pathway">
    <text evidence="1">Lipid metabolism; fatty acid beta-oxidation.</text>
</comment>
<dbReference type="GO" id="GO:0006635">
    <property type="term" value="P:fatty acid beta-oxidation"/>
    <property type="evidence" value="ECO:0007669"/>
    <property type="project" value="UniProtKB-UniPathway"/>
</dbReference>
<dbReference type="InterPro" id="IPR014748">
    <property type="entry name" value="Enoyl-CoA_hydra_C"/>
</dbReference>
<gene>
    <name evidence="7" type="ORF">PAI11_19350</name>
</gene>
<dbReference type="PANTHER" id="PTHR43149:SF1">
    <property type="entry name" value="DELTA(3,5)-DELTA(2,4)-DIENOYL-COA ISOMERASE, MITOCHONDRIAL"/>
    <property type="match status" value="1"/>
</dbReference>
<evidence type="ECO:0000256" key="6">
    <source>
        <dbReference type="RuleBase" id="RU003707"/>
    </source>
</evidence>
<dbReference type="PATRIC" id="fig|1097667.3.peg.1918"/>
<dbReference type="InterPro" id="IPR018376">
    <property type="entry name" value="Enoyl-CoA_hyd/isom_CS"/>
</dbReference>
<dbReference type="Proteomes" id="UP000005143">
    <property type="component" value="Unassembled WGS sequence"/>
</dbReference>
<dbReference type="NCBIfam" id="NF005699">
    <property type="entry name" value="PRK07509.1"/>
    <property type="match status" value="1"/>
</dbReference>